<dbReference type="PANTHER" id="PTHR34039:SF1">
    <property type="entry name" value="UPF0102 PROTEIN YRAN"/>
    <property type="match status" value="1"/>
</dbReference>
<dbReference type="Proteomes" id="UP000178039">
    <property type="component" value="Unassembled WGS sequence"/>
</dbReference>
<proteinExistence type="inferred from homology"/>
<evidence type="ECO:0000313" key="4">
    <source>
        <dbReference type="Proteomes" id="UP000178039"/>
    </source>
</evidence>
<evidence type="ECO:0000313" key="3">
    <source>
        <dbReference type="EMBL" id="OGK58013.1"/>
    </source>
</evidence>
<dbReference type="PANTHER" id="PTHR34039">
    <property type="entry name" value="UPF0102 PROTEIN YRAN"/>
    <property type="match status" value="1"/>
</dbReference>
<gene>
    <name evidence="3" type="ORF">A3H86_03655</name>
</gene>
<organism evidence="3 4">
    <name type="scientific">Candidatus Roizmanbacteria bacterium RIFCSPLOWO2_02_FULL_41_9</name>
    <dbReference type="NCBI Taxonomy" id="1802077"/>
    <lineage>
        <taxon>Bacteria</taxon>
        <taxon>Candidatus Roizmaniibacteriota</taxon>
    </lineage>
</organism>
<dbReference type="AlphaFoldDB" id="A0A1F7JQW8"/>
<accession>A0A1F7JQW8</accession>
<comment type="similarity">
    <text evidence="1 2">Belongs to the UPF0102 family.</text>
</comment>
<name>A0A1F7JQW8_9BACT</name>
<sequence length="122" mass="14344">MFNRYKVGQLGEDYAKTYLQDKGYRIVAQHHTSQWGELDIVAKKSNKLVFIEVKTRVGLGKGYPFEAVTRTKVRHLMRSIQYFLLKNDYRGYKLSLDVVSVLLNQDYTLKQIKHYETLLPNL</sequence>
<dbReference type="GO" id="GO:0003676">
    <property type="term" value="F:nucleic acid binding"/>
    <property type="evidence" value="ECO:0007669"/>
    <property type="project" value="InterPro"/>
</dbReference>
<dbReference type="SUPFAM" id="SSF52980">
    <property type="entry name" value="Restriction endonuclease-like"/>
    <property type="match status" value="1"/>
</dbReference>
<dbReference type="InterPro" id="IPR003509">
    <property type="entry name" value="UPF0102_YraN-like"/>
</dbReference>
<evidence type="ECO:0000256" key="1">
    <source>
        <dbReference type="ARBA" id="ARBA00006738"/>
    </source>
</evidence>
<dbReference type="Pfam" id="PF02021">
    <property type="entry name" value="UPF0102"/>
    <property type="match status" value="1"/>
</dbReference>
<comment type="caution">
    <text evidence="3">The sequence shown here is derived from an EMBL/GenBank/DDBJ whole genome shotgun (WGS) entry which is preliminary data.</text>
</comment>
<dbReference type="InterPro" id="IPR011335">
    <property type="entry name" value="Restrct_endonuc-II-like"/>
</dbReference>
<evidence type="ECO:0000256" key="2">
    <source>
        <dbReference type="HAMAP-Rule" id="MF_00048"/>
    </source>
</evidence>
<reference evidence="3 4" key="1">
    <citation type="journal article" date="2016" name="Nat. Commun.">
        <title>Thousands of microbial genomes shed light on interconnected biogeochemical processes in an aquifer system.</title>
        <authorList>
            <person name="Anantharaman K."/>
            <person name="Brown C.T."/>
            <person name="Hug L.A."/>
            <person name="Sharon I."/>
            <person name="Castelle C.J."/>
            <person name="Probst A.J."/>
            <person name="Thomas B.C."/>
            <person name="Singh A."/>
            <person name="Wilkins M.J."/>
            <person name="Karaoz U."/>
            <person name="Brodie E.L."/>
            <person name="Williams K.H."/>
            <person name="Hubbard S.S."/>
            <person name="Banfield J.F."/>
        </authorList>
    </citation>
    <scope>NUCLEOTIDE SEQUENCE [LARGE SCALE GENOMIC DNA]</scope>
</reference>
<dbReference type="EMBL" id="MGBB01000036">
    <property type="protein sequence ID" value="OGK58013.1"/>
    <property type="molecule type" value="Genomic_DNA"/>
</dbReference>
<dbReference type="HAMAP" id="MF_00048">
    <property type="entry name" value="UPF0102"/>
    <property type="match status" value="1"/>
</dbReference>
<dbReference type="InterPro" id="IPR011856">
    <property type="entry name" value="tRNA_endonuc-like_dom_sf"/>
</dbReference>
<dbReference type="Gene3D" id="3.40.1350.10">
    <property type="match status" value="1"/>
</dbReference>
<protein>
    <recommendedName>
        <fullName evidence="2">UPF0102 protein A3H86_03655</fullName>
    </recommendedName>
</protein>